<dbReference type="AlphaFoldDB" id="A0A6J4IN12"/>
<organism evidence="1">
    <name type="scientific">uncultured Cytophagales bacterium</name>
    <dbReference type="NCBI Taxonomy" id="158755"/>
    <lineage>
        <taxon>Bacteria</taxon>
        <taxon>Pseudomonadati</taxon>
        <taxon>Bacteroidota</taxon>
        <taxon>Sphingobacteriia</taxon>
        <taxon>Sphingobacteriales</taxon>
        <taxon>environmental samples</taxon>
    </lineage>
</organism>
<proteinExistence type="predicted"/>
<protein>
    <submittedName>
        <fullName evidence="1">Uncharacterized protein</fullName>
    </submittedName>
</protein>
<name>A0A6J4IN12_9SPHI</name>
<dbReference type="EMBL" id="CADCTQ010000195">
    <property type="protein sequence ID" value="CAA9254988.1"/>
    <property type="molecule type" value="Genomic_DNA"/>
</dbReference>
<sequence>MLTERGGPVAGRGRDADAVWTKGAFCPAVPVAGNLLF</sequence>
<accession>A0A6J4IN12</accession>
<reference evidence="1" key="1">
    <citation type="submission" date="2020-02" db="EMBL/GenBank/DDBJ databases">
        <authorList>
            <person name="Meier V. D."/>
        </authorList>
    </citation>
    <scope>NUCLEOTIDE SEQUENCE</scope>
    <source>
        <strain evidence="1">AVDCRST_MAG56</strain>
    </source>
</reference>
<evidence type="ECO:0000313" key="1">
    <source>
        <dbReference type="EMBL" id="CAA9254988.1"/>
    </source>
</evidence>
<gene>
    <name evidence="1" type="ORF">AVDCRST_MAG56-2314</name>
</gene>